<evidence type="ECO:0000313" key="2">
    <source>
        <dbReference type="Proteomes" id="UP000267606"/>
    </source>
</evidence>
<sequence>MDELESELAVKRMEDDAVQSLSKELATGSLTERMEISGPKKKPKSSIQTERMIAAELDTRLRIASNDRRKSAI</sequence>
<dbReference type="Proteomes" id="UP000267606">
    <property type="component" value="Unassembled WGS sequence"/>
</dbReference>
<organism evidence="3">
    <name type="scientific">Onchocerca flexuosa</name>
    <dbReference type="NCBI Taxonomy" id="387005"/>
    <lineage>
        <taxon>Eukaryota</taxon>
        <taxon>Metazoa</taxon>
        <taxon>Ecdysozoa</taxon>
        <taxon>Nematoda</taxon>
        <taxon>Chromadorea</taxon>
        <taxon>Rhabditida</taxon>
        <taxon>Spirurina</taxon>
        <taxon>Spiruromorpha</taxon>
        <taxon>Filarioidea</taxon>
        <taxon>Onchocercidae</taxon>
        <taxon>Onchocerca</taxon>
    </lineage>
</organism>
<gene>
    <name evidence="1" type="ORF">OFLC_LOCUS6058</name>
</gene>
<accession>A0A183HEZ6</accession>
<protein>
    <submittedName>
        <fullName evidence="3">Shootin-1</fullName>
    </submittedName>
</protein>
<dbReference type="AlphaFoldDB" id="A0A183HEZ6"/>
<dbReference type="EMBL" id="UZAJ01005545">
    <property type="protein sequence ID" value="VDO45250.1"/>
    <property type="molecule type" value="Genomic_DNA"/>
</dbReference>
<evidence type="ECO:0000313" key="1">
    <source>
        <dbReference type="EMBL" id="VDO45250.1"/>
    </source>
</evidence>
<reference evidence="1 2" key="2">
    <citation type="submission" date="2018-11" db="EMBL/GenBank/DDBJ databases">
        <authorList>
            <consortium name="Pathogen Informatics"/>
        </authorList>
    </citation>
    <scope>NUCLEOTIDE SEQUENCE [LARGE SCALE GENOMIC DNA]</scope>
</reference>
<dbReference type="WBParaSite" id="OFLC_0000605701-mRNA-1">
    <property type="protein sequence ID" value="OFLC_0000605701-mRNA-1"/>
    <property type="gene ID" value="OFLC_0000605701"/>
</dbReference>
<proteinExistence type="predicted"/>
<reference evidence="3" key="1">
    <citation type="submission" date="2016-06" db="UniProtKB">
        <authorList>
            <consortium name="WormBaseParasite"/>
        </authorList>
    </citation>
    <scope>IDENTIFICATION</scope>
</reference>
<evidence type="ECO:0000313" key="3">
    <source>
        <dbReference type="WBParaSite" id="OFLC_0000605701-mRNA-1"/>
    </source>
</evidence>
<name>A0A183HEZ6_9BILA</name>
<keyword evidence="2" id="KW-1185">Reference proteome</keyword>